<dbReference type="RefSeq" id="XP_004031307.1">
    <property type="nucleotide sequence ID" value="XM_004031259.1"/>
</dbReference>
<organism evidence="1 2">
    <name type="scientific">Ichthyophthirius multifiliis</name>
    <name type="common">White spot disease agent</name>
    <name type="synonym">Ich</name>
    <dbReference type="NCBI Taxonomy" id="5932"/>
    <lineage>
        <taxon>Eukaryota</taxon>
        <taxon>Sar</taxon>
        <taxon>Alveolata</taxon>
        <taxon>Ciliophora</taxon>
        <taxon>Intramacronucleata</taxon>
        <taxon>Oligohymenophorea</taxon>
        <taxon>Hymenostomatida</taxon>
        <taxon>Ophryoglenina</taxon>
        <taxon>Ichthyophthirius</taxon>
    </lineage>
</organism>
<dbReference type="OMA" id="HNCDTSK"/>
<dbReference type="InParanoid" id="G0QXH9"/>
<dbReference type="GeneID" id="14906189"/>
<accession>G0QXH9</accession>
<evidence type="ECO:0000313" key="1">
    <source>
        <dbReference type="EMBL" id="EGR30071.1"/>
    </source>
</evidence>
<feature type="non-terminal residue" evidence="1">
    <location>
        <position position="1"/>
    </location>
</feature>
<dbReference type="OrthoDB" id="298538at2759"/>
<gene>
    <name evidence="1" type="ORF">IMG5_142990</name>
</gene>
<dbReference type="AlphaFoldDB" id="G0QXH9"/>
<dbReference type="Proteomes" id="UP000008983">
    <property type="component" value="Unassembled WGS sequence"/>
</dbReference>
<name>G0QXH9_ICHMU</name>
<sequence length="329" mass="39505">GRLSQEMFAMLQEKEYIMSNKTKIQRLKELQEQTLLKKSLINQQKQLGLNQKHRTFQPHNQKLPQAHKQEPFKSTVSRDNFYTLKSKMTLNNQKFLMYNPKFHLIFQKSPFYPNQEIEDRQRKNRENKYRTFLHAFQNEQKQQEKQKSQRLDERKKITQSITETSVLGIDFDKPYKKPVQPLDFSKITDRKPMKTEVNPHELRFEYIDYPEIYSKFKHLPNISFSKQIKQQSVIGSKTGGLDYNVNMESILKKQGQGILDYSKVSPRKWYDKNVYTLNEQTVDYFKYQFDENKSQILKKITVPYFDKMGDRYRQSHKNLTNTSKNSNIL</sequence>
<protein>
    <submittedName>
        <fullName evidence="1">Uncharacterized protein</fullName>
    </submittedName>
</protein>
<keyword evidence="2" id="KW-1185">Reference proteome</keyword>
<reference evidence="1 2" key="1">
    <citation type="submission" date="2011-07" db="EMBL/GenBank/DDBJ databases">
        <authorList>
            <person name="Coyne R."/>
            <person name="Brami D."/>
            <person name="Johnson J."/>
            <person name="Hostetler J."/>
            <person name="Hannick L."/>
            <person name="Clark T."/>
            <person name="Cassidy-Hanley D."/>
            <person name="Inman J."/>
        </authorList>
    </citation>
    <scope>NUCLEOTIDE SEQUENCE [LARGE SCALE GENOMIC DNA]</scope>
    <source>
        <strain evidence="1 2">G5</strain>
    </source>
</reference>
<dbReference type="EMBL" id="GL984075">
    <property type="protein sequence ID" value="EGR30071.1"/>
    <property type="molecule type" value="Genomic_DNA"/>
</dbReference>
<proteinExistence type="predicted"/>
<evidence type="ECO:0000313" key="2">
    <source>
        <dbReference type="Proteomes" id="UP000008983"/>
    </source>
</evidence>